<keyword evidence="2" id="KW-1185">Reference proteome</keyword>
<comment type="caution">
    <text evidence="1">The sequence shown here is derived from an EMBL/GenBank/DDBJ whole genome shotgun (WGS) entry which is preliminary data.</text>
</comment>
<gene>
    <name evidence="1" type="ORF">DSM101010T_19140</name>
</gene>
<reference evidence="1 2" key="1">
    <citation type="submission" date="2020-05" db="EMBL/GenBank/DDBJ databases">
        <title>Draft genome sequence of Desulfovibrio sp. strain HN2T.</title>
        <authorList>
            <person name="Ueno A."/>
            <person name="Tamazawa S."/>
            <person name="Tamamura S."/>
            <person name="Murakami T."/>
            <person name="Kiyama T."/>
            <person name="Inomata H."/>
            <person name="Amano Y."/>
            <person name="Miyakawa K."/>
            <person name="Tamaki H."/>
            <person name="Naganuma T."/>
            <person name="Kaneko K."/>
        </authorList>
    </citation>
    <scope>NUCLEOTIDE SEQUENCE [LARGE SCALE GENOMIC DNA]</scope>
    <source>
        <strain evidence="1 2">HN2</strain>
    </source>
</reference>
<protein>
    <recommendedName>
        <fullName evidence="3">Cyclodipeptide synthase</fullName>
    </recommendedName>
</protein>
<dbReference type="EMBL" id="BLVO01000013">
    <property type="protein sequence ID" value="GFM33549.1"/>
    <property type="molecule type" value="Genomic_DNA"/>
</dbReference>
<evidence type="ECO:0000313" key="2">
    <source>
        <dbReference type="Proteomes" id="UP000503840"/>
    </source>
</evidence>
<evidence type="ECO:0000313" key="1">
    <source>
        <dbReference type="EMBL" id="GFM33549.1"/>
    </source>
</evidence>
<name>A0A7J0BIU7_9BACT</name>
<dbReference type="InterPro" id="IPR038622">
    <property type="entry name" value="CDPS_sf"/>
</dbReference>
<evidence type="ECO:0008006" key="3">
    <source>
        <dbReference type="Google" id="ProtNLM"/>
    </source>
</evidence>
<accession>A0A7J0BIU7</accession>
<dbReference type="Proteomes" id="UP000503840">
    <property type="component" value="Unassembled WGS sequence"/>
</dbReference>
<dbReference type="GO" id="GO:0016755">
    <property type="term" value="F:aminoacyltransferase activity"/>
    <property type="evidence" value="ECO:0007669"/>
    <property type="project" value="InterPro"/>
</dbReference>
<proteinExistence type="predicted"/>
<sequence>MWHDQIGSSLVVRNAESSFPQGAGSRYVAKFRNLQFPKETLYDNVCFVPISLGQEYHEGSKLHSIMQLVNKTFKECVVIVSDMLHRHTLRIVDPDLTMERAFVKSVNIGRQWVENNADAWADLSIPYRIVYWSDLLGMEAYADHRQQLDVFCDEDDVACNLVDDMVGYFVEAACTEGTCSDEKLRVAALSREYLLEEHAIQLRMLPQMFPQHHFVYPHTKRLDPLMDFYERMTGSTCRWLRVRISRKDHAE</sequence>
<dbReference type="Gene3D" id="3.40.50.11710">
    <property type="entry name" value="Cyclodipeptide synthase"/>
    <property type="match status" value="1"/>
</dbReference>
<dbReference type="AlphaFoldDB" id="A0A7J0BIU7"/>
<dbReference type="RefSeq" id="WP_174405199.1">
    <property type="nucleotide sequence ID" value="NZ_BLVO01000013.1"/>
</dbReference>
<organism evidence="1 2">
    <name type="scientific">Desulfovibrio subterraneus</name>
    <dbReference type="NCBI Taxonomy" id="2718620"/>
    <lineage>
        <taxon>Bacteria</taxon>
        <taxon>Pseudomonadati</taxon>
        <taxon>Thermodesulfobacteriota</taxon>
        <taxon>Desulfovibrionia</taxon>
        <taxon>Desulfovibrionales</taxon>
        <taxon>Desulfovibrionaceae</taxon>
        <taxon>Desulfovibrio</taxon>
    </lineage>
</organism>